<dbReference type="AlphaFoldDB" id="A0A822ZMW5"/>
<protein>
    <submittedName>
        <fullName evidence="1">Uncharacterized protein</fullName>
    </submittedName>
</protein>
<proteinExistence type="predicted"/>
<name>A0A822ZMW5_NELNU</name>
<dbReference type="EMBL" id="DUZY01000007">
    <property type="protein sequence ID" value="DAD44296.1"/>
    <property type="molecule type" value="Genomic_DNA"/>
</dbReference>
<organism evidence="1 2">
    <name type="scientific">Nelumbo nucifera</name>
    <name type="common">Sacred lotus</name>
    <dbReference type="NCBI Taxonomy" id="4432"/>
    <lineage>
        <taxon>Eukaryota</taxon>
        <taxon>Viridiplantae</taxon>
        <taxon>Streptophyta</taxon>
        <taxon>Embryophyta</taxon>
        <taxon>Tracheophyta</taxon>
        <taxon>Spermatophyta</taxon>
        <taxon>Magnoliopsida</taxon>
        <taxon>Proteales</taxon>
        <taxon>Nelumbonaceae</taxon>
        <taxon>Nelumbo</taxon>
    </lineage>
</organism>
<evidence type="ECO:0000313" key="2">
    <source>
        <dbReference type="Proteomes" id="UP000607653"/>
    </source>
</evidence>
<comment type="caution">
    <text evidence="1">The sequence shown here is derived from an EMBL/GenBank/DDBJ whole genome shotgun (WGS) entry which is preliminary data.</text>
</comment>
<dbReference type="Proteomes" id="UP000607653">
    <property type="component" value="Unassembled WGS sequence"/>
</dbReference>
<reference evidence="1 2" key="1">
    <citation type="journal article" date="2020" name="Mol. Biol. Evol.">
        <title>Distinct Expression and Methylation Patterns for Genes with Different Fates following a Single Whole-Genome Duplication in Flowering Plants.</title>
        <authorList>
            <person name="Shi T."/>
            <person name="Rahmani R.S."/>
            <person name="Gugger P.F."/>
            <person name="Wang M."/>
            <person name="Li H."/>
            <person name="Zhang Y."/>
            <person name="Li Z."/>
            <person name="Wang Q."/>
            <person name="Van de Peer Y."/>
            <person name="Marchal K."/>
            <person name="Chen J."/>
        </authorList>
    </citation>
    <scope>NUCLEOTIDE SEQUENCE [LARGE SCALE GENOMIC DNA]</scope>
    <source>
        <tissue evidence="1">Leaf</tissue>
    </source>
</reference>
<gene>
    <name evidence="1" type="ORF">HUJ06_002526</name>
</gene>
<evidence type="ECO:0000313" key="1">
    <source>
        <dbReference type="EMBL" id="DAD44296.1"/>
    </source>
</evidence>
<accession>A0A822ZMW5</accession>
<keyword evidence="2" id="KW-1185">Reference proteome</keyword>
<sequence>MDIGFNGISFLRIPYRCCGHSIILILRKQGQDHSGWYKQFQGIQSNWIMSQSSRLLSLDRPSRSASKLDQNPSSSLR</sequence>